<gene>
    <name evidence="2" type="ORF">Tco_1055945</name>
</gene>
<reference evidence="2" key="1">
    <citation type="journal article" date="2022" name="Int. J. Mol. Sci.">
        <title>Draft Genome of Tanacetum Coccineum: Genomic Comparison of Closely Related Tanacetum-Family Plants.</title>
        <authorList>
            <person name="Yamashiro T."/>
            <person name="Shiraishi A."/>
            <person name="Nakayama K."/>
            <person name="Satake H."/>
        </authorList>
    </citation>
    <scope>NUCLEOTIDE SEQUENCE</scope>
</reference>
<reference evidence="2" key="2">
    <citation type="submission" date="2022-01" db="EMBL/GenBank/DDBJ databases">
        <authorList>
            <person name="Yamashiro T."/>
            <person name="Shiraishi A."/>
            <person name="Satake H."/>
            <person name="Nakayama K."/>
        </authorList>
    </citation>
    <scope>NUCLEOTIDE SEQUENCE</scope>
</reference>
<feature type="coiled-coil region" evidence="1">
    <location>
        <begin position="359"/>
        <end position="393"/>
    </location>
</feature>
<comment type="caution">
    <text evidence="2">The sequence shown here is derived from an EMBL/GenBank/DDBJ whole genome shotgun (WGS) entry which is preliminary data.</text>
</comment>
<sequence length="438" mass="51380">MYTRRILIQERVEDLQLAVESYQKKINLLRPDLYCSDLRKMTPYTTYHDIQGIIYQDDMDRNRLMCTRENRKWLLKALEDGPYVFRNITPTGSALPRLQEVEDLQGDDLLYYDAEMELTNMILLSIPNEITNSVDDVHNHSEDPLASAMLLLAQAITQNFSNPTNNRLSASSNTRNQAVVHGDRVNIQSRISGNIGRNNRRAYVQGEVVDRMNATNETANVQRIVRTPTPGNTSMGQCYNCGGMEILREFSQPRVRVSIVISWRANVVGQNRMKRVEFFLMSRMDFLLRDASRMGKKLEELNFAQKVQQQNETLTSQIEMYKERNRVLENITKDNNYLKEFLEADERAKRFQKQADSQLYRDREIIRDLEKQRDELSQEVKHFKQKNEELQQSQLILKRKMSENEDKYHDTILDLEEKLKKNVDMFLKIGNSLQAMFD</sequence>
<evidence type="ECO:0000256" key="1">
    <source>
        <dbReference type="SAM" id="Coils"/>
    </source>
</evidence>
<keyword evidence="1" id="KW-0175">Coiled coil</keyword>
<dbReference type="Proteomes" id="UP001151760">
    <property type="component" value="Unassembled WGS sequence"/>
</dbReference>
<protein>
    <submittedName>
        <fullName evidence="2">Uncharacterized protein</fullName>
    </submittedName>
</protein>
<organism evidence="2 3">
    <name type="scientific">Tanacetum coccineum</name>
    <dbReference type="NCBI Taxonomy" id="301880"/>
    <lineage>
        <taxon>Eukaryota</taxon>
        <taxon>Viridiplantae</taxon>
        <taxon>Streptophyta</taxon>
        <taxon>Embryophyta</taxon>
        <taxon>Tracheophyta</taxon>
        <taxon>Spermatophyta</taxon>
        <taxon>Magnoliopsida</taxon>
        <taxon>eudicotyledons</taxon>
        <taxon>Gunneridae</taxon>
        <taxon>Pentapetalae</taxon>
        <taxon>asterids</taxon>
        <taxon>campanulids</taxon>
        <taxon>Asterales</taxon>
        <taxon>Asteraceae</taxon>
        <taxon>Asteroideae</taxon>
        <taxon>Anthemideae</taxon>
        <taxon>Anthemidinae</taxon>
        <taxon>Tanacetum</taxon>
    </lineage>
</organism>
<evidence type="ECO:0000313" key="3">
    <source>
        <dbReference type="Proteomes" id="UP001151760"/>
    </source>
</evidence>
<proteinExistence type="predicted"/>
<accession>A0ABQ5H133</accession>
<name>A0ABQ5H133_9ASTR</name>
<evidence type="ECO:0000313" key="2">
    <source>
        <dbReference type="EMBL" id="GJT81603.1"/>
    </source>
</evidence>
<dbReference type="EMBL" id="BQNB010019094">
    <property type="protein sequence ID" value="GJT81603.1"/>
    <property type="molecule type" value="Genomic_DNA"/>
</dbReference>
<keyword evidence="3" id="KW-1185">Reference proteome</keyword>
<feature type="coiled-coil region" evidence="1">
    <location>
        <begin position="304"/>
        <end position="331"/>
    </location>
</feature>